<dbReference type="EMBL" id="CP023739">
    <property type="protein sequence ID" value="ATQ70859.1"/>
    <property type="molecule type" value="Genomic_DNA"/>
</dbReference>
<dbReference type="Proteomes" id="UP000230709">
    <property type="component" value="Plasmid pOB3b2"/>
</dbReference>
<sequence length="64" mass="7494">MERAASIDREIGYPFAWFFLMAHGHWVDPDAGQAITAALREQRVRLPERDARVLLRWDEALHSF</sequence>
<gene>
    <name evidence="1" type="ORF">CQW49_23185</name>
</gene>
<dbReference type="RefSeq" id="WP_099832076.1">
    <property type="nucleotide sequence ID" value="NZ_CP023739.1"/>
</dbReference>
<evidence type="ECO:0000313" key="1">
    <source>
        <dbReference type="EMBL" id="ATQ70859.1"/>
    </source>
</evidence>
<geneLocation type="plasmid" evidence="2">
    <name>pob3b2</name>
</geneLocation>
<dbReference type="KEGG" id="mtw:CQW49_23185"/>
<reference evidence="2" key="1">
    <citation type="submission" date="2017-10" db="EMBL/GenBank/DDBJ databases">
        <title>Completed PacBio SMRT sequence of Methylosinus trichosporium OB3b reveals presence of a third large plasmid.</title>
        <authorList>
            <person name="Charles T.C."/>
            <person name="Lynch M.D.J."/>
            <person name="Heil J.R."/>
            <person name="Cheng J."/>
        </authorList>
    </citation>
    <scope>NUCLEOTIDE SEQUENCE [LARGE SCALE GENOMIC DNA]</scope>
    <source>
        <strain evidence="2">OB3b</strain>
        <plasmid evidence="2">pob3b2</plasmid>
    </source>
</reference>
<proteinExistence type="predicted"/>
<evidence type="ECO:0000313" key="2">
    <source>
        <dbReference type="Proteomes" id="UP000230709"/>
    </source>
</evidence>
<accession>A0A2D2D7N7</accession>
<keyword evidence="1" id="KW-0614">Plasmid</keyword>
<keyword evidence="2" id="KW-1185">Reference proteome</keyword>
<protein>
    <submittedName>
        <fullName evidence="1">Uncharacterized protein</fullName>
    </submittedName>
</protein>
<name>A0A2D2D7N7_METT3</name>
<organism evidence="1 2">
    <name type="scientific">Methylosinus trichosporium (strain ATCC 35070 / NCIMB 11131 / UNIQEM 75 / OB3b)</name>
    <dbReference type="NCBI Taxonomy" id="595536"/>
    <lineage>
        <taxon>Bacteria</taxon>
        <taxon>Pseudomonadati</taxon>
        <taxon>Pseudomonadota</taxon>
        <taxon>Alphaproteobacteria</taxon>
        <taxon>Hyphomicrobiales</taxon>
        <taxon>Methylocystaceae</taxon>
        <taxon>Methylosinus</taxon>
    </lineage>
</organism>
<dbReference type="AlphaFoldDB" id="A0A2D2D7N7"/>